<evidence type="ECO:0000256" key="1">
    <source>
        <dbReference type="ARBA" id="ARBA00022857"/>
    </source>
</evidence>
<dbReference type="SUPFAM" id="SSF51735">
    <property type="entry name" value="NAD(P)-binding Rossmann-fold domains"/>
    <property type="match status" value="1"/>
</dbReference>
<dbReference type="OrthoDB" id="5283654at2759"/>
<reference evidence="4 5" key="1">
    <citation type="journal article" date="2016" name="Mol. Biol. Evol.">
        <title>Comparative Genomics of Early-Diverging Mushroom-Forming Fungi Provides Insights into the Origins of Lignocellulose Decay Capabilities.</title>
        <authorList>
            <person name="Nagy L.G."/>
            <person name="Riley R."/>
            <person name="Tritt A."/>
            <person name="Adam C."/>
            <person name="Daum C."/>
            <person name="Floudas D."/>
            <person name="Sun H."/>
            <person name="Yadav J.S."/>
            <person name="Pangilinan J."/>
            <person name="Larsson K.H."/>
            <person name="Matsuura K."/>
            <person name="Barry K."/>
            <person name="Labutti K."/>
            <person name="Kuo R."/>
            <person name="Ohm R.A."/>
            <person name="Bhattacharya S.S."/>
            <person name="Shirouzu T."/>
            <person name="Yoshinaga Y."/>
            <person name="Martin F.M."/>
            <person name="Grigoriev I.V."/>
            <person name="Hibbett D.S."/>
        </authorList>
    </citation>
    <scope>NUCLEOTIDE SEQUENCE [LARGE SCALE GENOMIC DNA]</scope>
    <source>
        <strain evidence="4 5">CBS 109695</strain>
    </source>
</reference>
<dbReference type="AlphaFoldDB" id="A0A167TX57"/>
<evidence type="ECO:0000313" key="5">
    <source>
        <dbReference type="Proteomes" id="UP000076532"/>
    </source>
</evidence>
<name>A0A167TX57_9AGAM</name>
<gene>
    <name evidence="4" type="ORF">FIBSPDRAFT_769024</name>
</gene>
<evidence type="ECO:0000313" key="4">
    <source>
        <dbReference type="EMBL" id="KZP03376.1"/>
    </source>
</evidence>
<evidence type="ECO:0000256" key="2">
    <source>
        <dbReference type="ARBA" id="ARBA00023002"/>
    </source>
</evidence>
<proteinExistence type="predicted"/>
<feature type="domain" description="NmrA-like" evidence="3">
    <location>
        <begin position="9"/>
        <end position="251"/>
    </location>
</feature>
<dbReference type="EMBL" id="KV418084">
    <property type="protein sequence ID" value="KZP03376.1"/>
    <property type="molecule type" value="Genomic_DNA"/>
</dbReference>
<dbReference type="Proteomes" id="UP000076532">
    <property type="component" value="Unassembled WGS sequence"/>
</dbReference>
<accession>A0A167TX57</accession>
<dbReference type="InterPro" id="IPR051609">
    <property type="entry name" value="NmrA/Isoflavone_reductase-like"/>
</dbReference>
<dbReference type="Gene3D" id="3.40.50.720">
    <property type="entry name" value="NAD(P)-binding Rossmann-like Domain"/>
    <property type="match status" value="1"/>
</dbReference>
<dbReference type="PANTHER" id="PTHR47706">
    <property type="entry name" value="NMRA-LIKE FAMILY PROTEIN"/>
    <property type="match status" value="1"/>
</dbReference>
<keyword evidence="5" id="KW-1185">Reference proteome</keyword>
<dbReference type="STRING" id="436010.A0A167TX57"/>
<keyword evidence="1" id="KW-0521">NADP</keyword>
<protein>
    <submittedName>
        <fullName evidence="4">NAD(P)-binding protein</fullName>
    </submittedName>
</protein>
<dbReference type="InterPro" id="IPR036291">
    <property type="entry name" value="NAD(P)-bd_dom_sf"/>
</dbReference>
<dbReference type="PANTHER" id="PTHR47706:SF9">
    <property type="entry name" value="NMRA-LIKE DOMAIN-CONTAINING PROTEIN-RELATED"/>
    <property type="match status" value="1"/>
</dbReference>
<sequence>MVYVASASRKVAIFGGTGHLGSHITNAFLSPPSGISFALVRLCARGSSPEVDKYKSQGAEIALVDFSKPETVTEALKDIDVVVNAIGSKGAGHESKKVLAKCVAEIGTVKLDFPSEFGIDHRVKDFDHAEWDAKMRAQEALRQATAPHGTKICAVYTSLFLEDSFGPWFGLATKKGQWDVIHNPDARVSFTSLQDVGFALTSLSALPYNQIPEHVRIGGDTVTVREAARIFESFNPGHDINISTIPLEPYKSQLTKGGEGNNEPSGFLRFLMGEGKLDLSDENVRDGGSQNEVVNPGGKLWKWRSVNEYAQNVKGKPWWDV</sequence>
<keyword evidence="2" id="KW-0560">Oxidoreductase</keyword>
<dbReference type="Gene3D" id="3.90.25.10">
    <property type="entry name" value="UDP-galactose 4-epimerase, domain 1"/>
    <property type="match status" value="1"/>
</dbReference>
<dbReference type="GO" id="GO:0016491">
    <property type="term" value="F:oxidoreductase activity"/>
    <property type="evidence" value="ECO:0007669"/>
    <property type="project" value="UniProtKB-KW"/>
</dbReference>
<dbReference type="Pfam" id="PF05368">
    <property type="entry name" value="NmrA"/>
    <property type="match status" value="1"/>
</dbReference>
<evidence type="ECO:0000259" key="3">
    <source>
        <dbReference type="Pfam" id="PF05368"/>
    </source>
</evidence>
<organism evidence="4 5">
    <name type="scientific">Athelia psychrophila</name>
    <dbReference type="NCBI Taxonomy" id="1759441"/>
    <lineage>
        <taxon>Eukaryota</taxon>
        <taxon>Fungi</taxon>
        <taxon>Dikarya</taxon>
        <taxon>Basidiomycota</taxon>
        <taxon>Agaricomycotina</taxon>
        <taxon>Agaricomycetes</taxon>
        <taxon>Agaricomycetidae</taxon>
        <taxon>Atheliales</taxon>
        <taxon>Atheliaceae</taxon>
        <taxon>Athelia</taxon>
    </lineage>
</organism>
<dbReference type="InterPro" id="IPR008030">
    <property type="entry name" value="NmrA-like"/>
</dbReference>